<dbReference type="Proteomes" id="UP000441208">
    <property type="component" value="Unassembled WGS sequence"/>
</dbReference>
<name>A0A6A3RVX4_9STRA</name>
<dbReference type="InterPro" id="IPR002110">
    <property type="entry name" value="Ankyrin_rpt"/>
</dbReference>
<protein>
    <submittedName>
        <fullName evidence="1">Uncharacterized protein</fullName>
    </submittedName>
</protein>
<dbReference type="SUPFAM" id="SSF48403">
    <property type="entry name" value="Ankyrin repeat"/>
    <property type="match status" value="2"/>
</dbReference>
<accession>A0A6A3RVX4</accession>
<gene>
    <name evidence="1" type="ORF">PF007_g15203</name>
</gene>
<reference evidence="1 2" key="1">
    <citation type="submission" date="2018-08" db="EMBL/GenBank/DDBJ databases">
        <title>Genomic investigation of the strawberry pathogen Phytophthora fragariae indicates pathogenicity is determined by transcriptional variation in three key races.</title>
        <authorList>
            <person name="Adams T.M."/>
            <person name="Armitage A.D."/>
            <person name="Sobczyk M.K."/>
            <person name="Bates H.J."/>
            <person name="Dunwell J.M."/>
            <person name="Nellist C.F."/>
            <person name="Harrison R.J."/>
        </authorList>
    </citation>
    <scope>NUCLEOTIDE SEQUENCE [LARGE SCALE GENOMIC DNA]</scope>
    <source>
        <strain evidence="1 2">NOV-71</strain>
    </source>
</reference>
<dbReference type="PANTHER" id="PTHR46586">
    <property type="entry name" value="ANKYRIN REPEAT-CONTAINING PROTEIN"/>
    <property type="match status" value="1"/>
</dbReference>
<proteinExistence type="predicted"/>
<dbReference type="InterPro" id="IPR052050">
    <property type="entry name" value="SecEffector_AnkRepeat"/>
</dbReference>
<dbReference type="Pfam" id="PF12796">
    <property type="entry name" value="Ank_2"/>
    <property type="match status" value="1"/>
</dbReference>
<sequence length="669" mass="75540">MVKRRSAASHDAPKFVLLAVKTVLQQQTGADVLKHVAPLISSFCGPSAYLSLSRACSLYGSIPLLNWYWESTVTTAVVEPSSLSFDDYMDTKPLDGDSRIIEAYKDGVFNKAAVKKVLAFWKESYSERLEFETKWCLAHFLRSDPHYYHWQFAESMKVAAERGDLTMTQWLMQHFPDCEVVVEVVLLAVQQGHLQILQYLFEQGGDSRVIHWGPCSLKEALRLNHIAVARWLVENVPQTYDANEADSLVKAALRNGDVELAGRLMPVGRTLQNYPPNGDDSVDWTADLEALRGNENRATRGVQELAKTGDLHSMKQIVELFSPIPIDSRAWLSCWNFALTSACESGQLQTLQWLIDHPLGAEVCKKMRSDGELFRLVVGAATHGHMDIMQFLFERGAIDDYGSPMVLAIKNCQLAAVKWLAERMPRDEEMPNLCLLREAAKGGHLEILKYFQTLGLPGFSSTSPEAKEATKDQWKLNFRNDRRARLQWITSERSKWRSTDAMNDAAANGHLEVVKWLHFNRSEGCTTAAMDKAACRDHIDVVKWLHANRSEGCTTKAMDKAAANGNLEVVKWLHANRSEGCTVVAIEGALSNGHLGVARWLRSHFPELEPKDVDPPTNSFDALLFLYIYYPNILSRVFRDEALASLESYSESHDVHIVQWLQKKYPTWK</sequence>
<comment type="caution">
    <text evidence="1">The sequence shown here is derived from an EMBL/GenBank/DDBJ whole genome shotgun (WGS) entry which is preliminary data.</text>
</comment>
<organism evidence="1 2">
    <name type="scientific">Phytophthora fragariae</name>
    <dbReference type="NCBI Taxonomy" id="53985"/>
    <lineage>
        <taxon>Eukaryota</taxon>
        <taxon>Sar</taxon>
        <taxon>Stramenopiles</taxon>
        <taxon>Oomycota</taxon>
        <taxon>Peronosporomycetes</taxon>
        <taxon>Peronosporales</taxon>
        <taxon>Peronosporaceae</taxon>
        <taxon>Phytophthora</taxon>
    </lineage>
</organism>
<evidence type="ECO:0000313" key="2">
    <source>
        <dbReference type="Proteomes" id="UP000441208"/>
    </source>
</evidence>
<dbReference type="Gene3D" id="1.25.40.20">
    <property type="entry name" value="Ankyrin repeat-containing domain"/>
    <property type="match status" value="2"/>
</dbReference>
<dbReference type="EMBL" id="QXFZ01000920">
    <property type="protein sequence ID" value="KAE9101260.1"/>
    <property type="molecule type" value="Genomic_DNA"/>
</dbReference>
<dbReference type="InterPro" id="IPR036770">
    <property type="entry name" value="Ankyrin_rpt-contain_sf"/>
</dbReference>
<evidence type="ECO:0000313" key="1">
    <source>
        <dbReference type="EMBL" id="KAE9101260.1"/>
    </source>
</evidence>
<dbReference type="PANTHER" id="PTHR46586:SF3">
    <property type="entry name" value="ANKYRIN REPEAT-CONTAINING PROTEIN"/>
    <property type="match status" value="1"/>
</dbReference>
<dbReference type="AlphaFoldDB" id="A0A6A3RVX4"/>